<name>A0A4Z0YFY1_9PEZI</name>
<gene>
    <name evidence="2" type="ORF">E0Z10_g6522</name>
</gene>
<dbReference type="AlphaFoldDB" id="A0A4Z0YFY1"/>
<reference evidence="2 3" key="1">
    <citation type="submission" date="2019-03" db="EMBL/GenBank/DDBJ databases">
        <title>Draft genome sequence of Xylaria hypoxylon DSM 108379, a ubiquitous saprotrophic-parasitic fungi on hardwood.</title>
        <authorList>
            <person name="Buettner E."/>
            <person name="Leonhardt S."/>
            <person name="Gebauer A.M."/>
            <person name="Liers C."/>
            <person name="Hofrichter M."/>
            <person name="Kellner H."/>
        </authorList>
    </citation>
    <scope>NUCLEOTIDE SEQUENCE [LARGE SCALE GENOMIC DNA]</scope>
    <source>
        <strain evidence="2 3">DSM 108379</strain>
    </source>
</reference>
<proteinExistence type="predicted"/>
<evidence type="ECO:0000313" key="2">
    <source>
        <dbReference type="EMBL" id="TGJ82247.1"/>
    </source>
</evidence>
<sequence length="1080" mass="122196">MNKSIHHPHDSPISSPQSNRDQEHGKETFTFLDQIGEYIGTPVPDRYDAEMFNERMAKFHEIPGEAGRVASFEGIREWYGNSHQEDDDGSISPGLSRTNSSSSMRISKAGLAHRSRSPSIHPRFITNPDLSTLQSDSEYLLRVQKFEKVRLRSSIDKGEDWREYYRARILENFIDDYVNWFADELVRKLRLELEDGDWTYLGTKLPDLLQEFAIRVGHEGETQDHRDLMYIAHRWNGNIVQRLMERGQLYDDPHDEENGPLNRDDDSNHDCIALLIQQQKTNPIIDGGPPEPIGFESYKQIISSSRAFEWLLLTIRRCTNHRTVGNTAMETIRRDILTQIESVDREAGGGSLPINRISRPKIYRVHYTLAWHSAESYQDGDLLKSLPSVFERVLTFTGNTRMVQALPCEDYINQIWPFTGPRLIDSIMRALNRGREGNIYHELSPNKDEFFEVEVEPDQLHVYAEGNAFDLAEIGTQLAWLESALYPTTGSNRGFISNPRVDCVGLGTSMSFRGNGEGLDTLSCQFDLGITALADDEELGKDGNCWQTMISNFVIVQGFPIIPRPSASHGLEIPLNVAASFIDAQKVTYFKGRPVIKGFSTMLYPIKREDGITYWHVLGREDGRISFADPRVDALSSIKPDELTFSDLESSRHIVGWCSEVRNYAGTVDADLDIRQTSLKPPSNEWSLKEFQVGGGMYVTAQATFAVRQSQKPIEIKRDKSDYIGNMEWISRRHVILHDTEVSERRAWLVDGASALLHLVLASLWNNQHGVMRGSYAFNLQQLAPFSNRQAGMGGSLSTLMSAHFLNKSLRLKDPTNPSDWYLMKDRIVEIFDLLAQMIDHQEDMNSRRGLGTLVSTSPWKQHVGWDFADVASYKEPCNLKVTHLKDHGEGWAHFSREVHAITLFGCGFGNIMHPSNITPDPCARCFWESSAPKGGDILAVTLADLRSATEISNQRYPVVRSFVENLPDDCFQPCTGVNCVHQRIQAFRKDSGKIYNTLSPMVSIIVQGSGSSSTNGAKRDVDPSFKRYADRIKVYGYYRPTFALSGILWRHHPDIHVEFGTPKQQSASQNAGKCKELAS</sequence>
<feature type="region of interest" description="Disordered" evidence="1">
    <location>
        <begin position="81"/>
        <end position="103"/>
    </location>
</feature>
<dbReference type="STRING" id="37992.A0A4Z0YFY1"/>
<dbReference type="OrthoDB" id="4743116at2759"/>
<comment type="caution">
    <text evidence="2">The sequence shown here is derived from an EMBL/GenBank/DDBJ whole genome shotgun (WGS) entry which is preliminary data.</text>
</comment>
<keyword evidence="3" id="KW-1185">Reference proteome</keyword>
<evidence type="ECO:0000256" key="1">
    <source>
        <dbReference type="SAM" id="MobiDB-lite"/>
    </source>
</evidence>
<feature type="compositionally biased region" description="Polar residues" evidence="1">
    <location>
        <begin position="1063"/>
        <end position="1072"/>
    </location>
</feature>
<protein>
    <submittedName>
        <fullName evidence="2">Uncharacterized protein</fullName>
    </submittedName>
</protein>
<evidence type="ECO:0000313" key="3">
    <source>
        <dbReference type="Proteomes" id="UP000297716"/>
    </source>
</evidence>
<dbReference type="EMBL" id="SKBN01000136">
    <property type="protein sequence ID" value="TGJ82247.1"/>
    <property type="molecule type" value="Genomic_DNA"/>
</dbReference>
<feature type="region of interest" description="Disordered" evidence="1">
    <location>
        <begin position="1"/>
        <end position="25"/>
    </location>
</feature>
<accession>A0A4Z0YFY1</accession>
<organism evidence="2 3">
    <name type="scientific">Xylaria hypoxylon</name>
    <dbReference type="NCBI Taxonomy" id="37992"/>
    <lineage>
        <taxon>Eukaryota</taxon>
        <taxon>Fungi</taxon>
        <taxon>Dikarya</taxon>
        <taxon>Ascomycota</taxon>
        <taxon>Pezizomycotina</taxon>
        <taxon>Sordariomycetes</taxon>
        <taxon>Xylariomycetidae</taxon>
        <taxon>Xylariales</taxon>
        <taxon>Xylariaceae</taxon>
        <taxon>Xylaria</taxon>
    </lineage>
</organism>
<feature type="region of interest" description="Disordered" evidence="1">
    <location>
        <begin position="1061"/>
        <end position="1080"/>
    </location>
</feature>
<dbReference type="Proteomes" id="UP000297716">
    <property type="component" value="Unassembled WGS sequence"/>
</dbReference>